<dbReference type="AlphaFoldDB" id="I0IIA6"/>
<dbReference type="InterPro" id="IPR013792">
    <property type="entry name" value="RNA3'P_cycl/enolpyr_Trfase_a/b"/>
</dbReference>
<feature type="binding site" evidence="12">
    <location>
        <position position="330"/>
    </location>
    <ligand>
        <name>UDP-N-acetyl-alpha-D-glucosamine</name>
        <dbReference type="ChEBI" id="CHEBI:57705"/>
    </ligand>
</feature>
<evidence type="ECO:0000256" key="7">
    <source>
        <dbReference type="ARBA" id="ARBA00022984"/>
    </source>
</evidence>
<dbReference type="InterPro" id="IPR005750">
    <property type="entry name" value="UDP_GlcNAc_COvinyl_MurA"/>
</dbReference>
<dbReference type="KEGG" id="phm:PSMK_28350"/>
<dbReference type="GO" id="GO:0008760">
    <property type="term" value="F:UDP-N-acetylglucosamine 1-carboxyvinyltransferase activity"/>
    <property type="evidence" value="ECO:0007669"/>
    <property type="project" value="UniProtKB-UniRule"/>
</dbReference>
<comment type="caution">
    <text evidence="12">Lacks conserved residue(s) required for the propagation of feature annotation.</text>
</comment>
<comment type="catalytic activity">
    <reaction evidence="11 12">
        <text>phosphoenolpyruvate + UDP-N-acetyl-alpha-D-glucosamine = UDP-N-acetyl-3-O-(1-carboxyvinyl)-alpha-D-glucosamine + phosphate</text>
        <dbReference type="Rhea" id="RHEA:18681"/>
        <dbReference type="ChEBI" id="CHEBI:43474"/>
        <dbReference type="ChEBI" id="CHEBI:57705"/>
        <dbReference type="ChEBI" id="CHEBI:58702"/>
        <dbReference type="ChEBI" id="CHEBI:68483"/>
        <dbReference type="EC" id="2.5.1.7"/>
    </reaction>
</comment>
<dbReference type="Gene3D" id="3.65.10.10">
    <property type="entry name" value="Enolpyruvate transferase domain"/>
    <property type="match status" value="2"/>
</dbReference>
<dbReference type="GO" id="GO:0051301">
    <property type="term" value="P:cell division"/>
    <property type="evidence" value="ECO:0007669"/>
    <property type="project" value="UniProtKB-KW"/>
</dbReference>
<dbReference type="InterPro" id="IPR036968">
    <property type="entry name" value="Enolpyruvate_Tfrase_sf"/>
</dbReference>
<feature type="active site" description="Proton donor" evidence="12">
    <location>
        <position position="119"/>
    </location>
</feature>
<dbReference type="SUPFAM" id="SSF55205">
    <property type="entry name" value="EPT/RTPC-like"/>
    <property type="match status" value="1"/>
</dbReference>
<evidence type="ECO:0000256" key="6">
    <source>
        <dbReference type="ARBA" id="ARBA00022960"/>
    </source>
</evidence>
<feature type="binding site" evidence="12">
    <location>
        <begin position="124"/>
        <end position="128"/>
    </location>
    <ligand>
        <name>UDP-N-acetyl-alpha-D-glucosamine</name>
        <dbReference type="ChEBI" id="CHEBI:57705"/>
    </ligand>
</feature>
<evidence type="ECO:0000256" key="12">
    <source>
        <dbReference type="HAMAP-Rule" id="MF_00111"/>
    </source>
</evidence>
<keyword evidence="12" id="KW-0670">Pyruvate</keyword>
<keyword evidence="6 12" id="KW-0133">Cell shape</keyword>
<dbReference type="CDD" id="cd01555">
    <property type="entry name" value="UdpNAET"/>
    <property type="match status" value="1"/>
</dbReference>
<reference evidence="14 15" key="1">
    <citation type="submission" date="2012-02" db="EMBL/GenBank/DDBJ databases">
        <title>Complete genome sequence of Phycisphaera mikurensis NBRC 102666.</title>
        <authorList>
            <person name="Ankai A."/>
            <person name="Hosoyama A."/>
            <person name="Terui Y."/>
            <person name="Sekine M."/>
            <person name="Fukai R."/>
            <person name="Kato Y."/>
            <person name="Nakamura S."/>
            <person name="Yamada-Narita S."/>
            <person name="Kawakoshi A."/>
            <person name="Fukunaga Y."/>
            <person name="Yamazaki S."/>
            <person name="Fujita N."/>
        </authorList>
    </citation>
    <scope>NUCLEOTIDE SEQUENCE [LARGE SCALE GENOMIC DNA]</scope>
    <source>
        <strain evidence="15">NBRC 102666 / KCTC 22515 / FYK2301M01</strain>
    </source>
</reference>
<dbReference type="GO" id="GO:0019277">
    <property type="term" value="P:UDP-N-acetylgalactosamine biosynthetic process"/>
    <property type="evidence" value="ECO:0007669"/>
    <property type="project" value="InterPro"/>
</dbReference>
<dbReference type="HAMAP" id="MF_00111">
    <property type="entry name" value="MurA"/>
    <property type="match status" value="1"/>
</dbReference>
<dbReference type="Proteomes" id="UP000007881">
    <property type="component" value="Chromosome"/>
</dbReference>
<dbReference type="eggNOG" id="COG0766">
    <property type="taxonomic scope" value="Bacteria"/>
</dbReference>
<name>I0IIA6_PHYMF</name>
<dbReference type="GO" id="GO:0071555">
    <property type="term" value="P:cell wall organization"/>
    <property type="evidence" value="ECO:0007669"/>
    <property type="project" value="UniProtKB-KW"/>
</dbReference>
<evidence type="ECO:0000313" key="15">
    <source>
        <dbReference type="Proteomes" id="UP000007881"/>
    </source>
</evidence>
<evidence type="ECO:0000259" key="13">
    <source>
        <dbReference type="Pfam" id="PF00275"/>
    </source>
</evidence>
<dbReference type="HOGENOM" id="CLU_027387_0_0_0"/>
<feature type="binding site" evidence="12">
    <location>
        <begin position="22"/>
        <end position="23"/>
    </location>
    <ligand>
        <name>phosphoenolpyruvate</name>
        <dbReference type="ChEBI" id="CHEBI:58702"/>
    </ligand>
</feature>
<feature type="modified residue" description="2-(S-cysteinyl)pyruvic acid O-phosphothioketal" evidence="12">
    <location>
        <position position="119"/>
    </location>
</feature>
<gene>
    <name evidence="12 14" type="primary">murA</name>
    <name evidence="14" type="ordered locus">PSMK_28350</name>
</gene>
<keyword evidence="7 12" id="KW-0573">Peptidoglycan synthesis</keyword>
<organism evidence="14 15">
    <name type="scientific">Phycisphaera mikurensis (strain NBRC 102666 / KCTC 22515 / FYK2301M01)</name>
    <dbReference type="NCBI Taxonomy" id="1142394"/>
    <lineage>
        <taxon>Bacteria</taxon>
        <taxon>Pseudomonadati</taxon>
        <taxon>Planctomycetota</taxon>
        <taxon>Phycisphaerae</taxon>
        <taxon>Phycisphaerales</taxon>
        <taxon>Phycisphaeraceae</taxon>
        <taxon>Phycisphaera</taxon>
    </lineage>
</organism>
<feature type="binding site" evidence="12">
    <location>
        <position position="352"/>
    </location>
    <ligand>
        <name>UDP-N-acetyl-alpha-D-glucosamine</name>
        <dbReference type="ChEBI" id="CHEBI:57705"/>
    </ligand>
</feature>
<comment type="pathway">
    <text evidence="2 12">Cell wall biogenesis; peptidoglycan biosynthesis.</text>
</comment>
<feature type="binding site" evidence="12">
    <location>
        <position position="95"/>
    </location>
    <ligand>
        <name>UDP-N-acetyl-alpha-D-glucosamine</name>
        <dbReference type="ChEBI" id="CHEBI:57705"/>
    </ligand>
</feature>
<evidence type="ECO:0000256" key="9">
    <source>
        <dbReference type="ARBA" id="ARBA00023316"/>
    </source>
</evidence>
<accession>I0IIA6</accession>
<evidence type="ECO:0000256" key="8">
    <source>
        <dbReference type="ARBA" id="ARBA00023306"/>
    </source>
</evidence>
<dbReference type="Pfam" id="PF00275">
    <property type="entry name" value="EPSP_synthase"/>
    <property type="match status" value="1"/>
</dbReference>
<keyword evidence="15" id="KW-1185">Reference proteome</keyword>
<evidence type="ECO:0000313" key="14">
    <source>
        <dbReference type="EMBL" id="BAM04994.1"/>
    </source>
</evidence>
<evidence type="ECO:0000256" key="10">
    <source>
        <dbReference type="ARBA" id="ARBA00038367"/>
    </source>
</evidence>
<evidence type="ECO:0000256" key="4">
    <source>
        <dbReference type="ARBA" id="ARBA00022618"/>
    </source>
</evidence>
<dbReference type="UniPathway" id="UPA00219"/>
<dbReference type="PANTHER" id="PTHR43783:SF1">
    <property type="entry name" value="UDP-N-ACETYLGLUCOSAMINE 1-CARBOXYVINYLTRANSFERASE"/>
    <property type="match status" value="1"/>
</dbReference>
<keyword evidence="8 12" id="KW-0131">Cell cycle</keyword>
<proteinExistence type="inferred from homology"/>
<dbReference type="NCBIfam" id="TIGR01072">
    <property type="entry name" value="murA"/>
    <property type="match status" value="1"/>
</dbReference>
<protein>
    <recommendedName>
        <fullName evidence="12">UDP-N-acetylglucosamine 1-carboxyvinyltransferase</fullName>
        <ecNumber evidence="12">2.5.1.7</ecNumber>
    </recommendedName>
    <alternativeName>
        <fullName evidence="12">Enoylpyruvate transferase</fullName>
    </alternativeName>
    <alternativeName>
        <fullName evidence="12">UDP-N-acetylglucosamine enolpyruvyl transferase</fullName>
        <shortName evidence="12">EPT</shortName>
    </alternativeName>
</protein>
<sequence>MDAFEITGGRPLRGEVTIQGAKNAALPLMAAALLAGGDTPVTLRNVPDLSDIRSMLKLLAELGLELTRDTGGTLSSAPSASDKVLAPYDIVKTMRAGICVLGPLLAKRGRAEVSMPGGCAIGTRPVDLHLRGLEALGARITLDAGYIVAEAPPARGGGRRLRGAHVFLGGPNGSTVLGTANVMSAAVLAAGTTVIECAACEPEIEDLGKMLVGMGAEIEGLGSPRVTVHGVDELAGVDHAVMPDRIEAGTYLAAAAATGGDVAIHRFPVRAMGAFLAALRDVGVRLEEVDGGSADRELNDAETATVRGVIPRRLDPTAVVTQPHPGFPTDLQAQLMALLCLADGNSLVTEKIFPDRFLHVPELQRMGADVTRLGPSAMVRGVRELIGAPVMASDLRASAGLVIAGLAARGTTLVQRVYHLDRGYEAMETRLQALGADIQRVRR</sequence>
<evidence type="ECO:0000256" key="3">
    <source>
        <dbReference type="ARBA" id="ARBA00022490"/>
    </source>
</evidence>
<keyword evidence="4 12" id="KW-0132">Cell division</keyword>
<dbReference type="InterPro" id="IPR001986">
    <property type="entry name" value="Enolpyruvate_Tfrase_dom"/>
</dbReference>
<dbReference type="OrthoDB" id="9803760at2"/>
<feature type="domain" description="Enolpyruvate transferase" evidence="13">
    <location>
        <begin position="7"/>
        <end position="430"/>
    </location>
</feature>
<dbReference type="EMBL" id="AP012338">
    <property type="protein sequence ID" value="BAM04994.1"/>
    <property type="molecule type" value="Genomic_DNA"/>
</dbReference>
<dbReference type="NCBIfam" id="NF006873">
    <property type="entry name" value="PRK09369.1"/>
    <property type="match status" value="1"/>
</dbReference>
<dbReference type="GO" id="GO:0009252">
    <property type="term" value="P:peptidoglycan biosynthetic process"/>
    <property type="evidence" value="ECO:0007669"/>
    <property type="project" value="UniProtKB-UniRule"/>
</dbReference>
<comment type="subcellular location">
    <subcellularLocation>
        <location evidence="1 12">Cytoplasm</location>
    </subcellularLocation>
</comment>
<dbReference type="InterPro" id="IPR050068">
    <property type="entry name" value="MurA_subfamily"/>
</dbReference>
<evidence type="ECO:0000256" key="2">
    <source>
        <dbReference type="ARBA" id="ARBA00004752"/>
    </source>
</evidence>
<dbReference type="EC" id="2.5.1.7" evidence="12"/>
<dbReference type="GO" id="GO:0008360">
    <property type="term" value="P:regulation of cell shape"/>
    <property type="evidence" value="ECO:0007669"/>
    <property type="project" value="UniProtKB-KW"/>
</dbReference>
<dbReference type="PATRIC" id="fig|1142394.8.peg.2931"/>
<dbReference type="STRING" id="1142394.PSMK_28350"/>
<comment type="similarity">
    <text evidence="10 12">Belongs to the EPSP synthase family. MurA subfamily.</text>
</comment>
<keyword evidence="5 12" id="KW-0808">Transferase</keyword>
<dbReference type="PANTHER" id="PTHR43783">
    <property type="entry name" value="UDP-N-ACETYLGLUCOSAMINE 1-CARBOXYVINYLTRANSFERASE"/>
    <property type="match status" value="1"/>
</dbReference>
<keyword evidence="3 12" id="KW-0963">Cytoplasm</keyword>
<dbReference type="RefSeq" id="WP_014438204.1">
    <property type="nucleotide sequence ID" value="NC_017080.1"/>
</dbReference>
<keyword evidence="9 12" id="KW-0961">Cell wall biogenesis/degradation</keyword>
<evidence type="ECO:0000256" key="5">
    <source>
        <dbReference type="ARBA" id="ARBA00022679"/>
    </source>
</evidence>
<dbReference type="GO" id="GO:0005737">
    <property type="term" value="C:cytoplasm"/>
    <property type="evidence" value="ECO:0007669"/>
    <property type="project" value="UniProtKB-SubCell"/>
</dbReference>
<evidence type="ECO:0000256" key="1">
    <source>
        <dbReference type="ARBA" id="ARBA00004496"/>
    </source>
</evidence>
<comment type="function">
    <text evidence="12">Cell wall formation. Adds enolpyruvyl to UDP-N-acetylglucosamine.</text>
</comment>
<evidence type="ECO:0000256" key="11">
    <source>
        <dbReference type="ARBA" id="ARBA00047527"/>
    </source>
</evidence>